<dbReference type="PROSITE" id="PS51742">
    <property type="entry name" value="PPC"/>
    <property type="match status" value="1"/>
</dbReference>
<reference evidence="3" key="1">
    <citation type="journal article" date="2020" name="mSystems">
        <title>Genome- and Community-Level Interaction Insights into Carbon Utilization and Element Cycling Functions of Hydrothermarchaeota in Hydrothermal Sediment.</title>
        <authorList>
            <person name="Zhou Z."/>
            <person name="Liu Y."/>
            <person name="Xu W."/>
            <person name="Pan J."/>
            <person name="Luo Z.H."/>
            <person name="Li M."/>
        </authorList>
    </citation>
    <scope>NUCLEOTIDE SEQUENCE [LARGE SCALE GENOMIC DNA]</scope>
    <source>
        <strain evidence="3">SpSt-697</strain>
    </source>
</reference>
<dbReference type="PANTHER" id="PTHR34988:SF1">
    <property type="entry name" value="DNA-BINDING PROTEIN"/>
    <property type="match status" value="1"/>
</dbReference>
<feature type="domain" description="PPC" evidence="2">
    <location>
        <begin position="4"/>
        <end position="141"/>
    </location>
</feature>
<evidence type="ECO:0000259" key="2">
    <source>
        <dbReference type="PROSITE" id="PS51742"/>
    </source>
</evidence>
<keyword evidence="1" id="KW-0472">Membrane</keyword>
<feature type="transmembrane region" description="Helical" evidence="1">
    <location>
        <begin position="100"/>
        <end position="118"/>
    </location>
</feature>
<protein>
    <submittedName>
        <fullName evidence="3">DUF296 domain-containing protein</fullName>
    </submittedName>
</protein>
<keyword evidence="1" id="KW-0812">Transmembrane</keyword>
<dbReference type="InterPro" id="IPR025707">
    <property type="entry name" value="DNA_bp_PD1"/>
</dbReference>
<sequence length="145" mass="16956">MEIKKINSELFFIRLEKNEEIINSLKDFATKNKIKGAFFWGIGAGKDFLIGYYDLKKKKYLKRKIKKECEIVSFLGNISHGKNEIFVHTHIIIADKNFKIFGGHLFSAFVSVTLEIFLSKIKIKLKRQPFPEIGLNLITFKKYHQ</sequence>
<dbReference type="CDD" id="cd11378">
    <property type="entry name" value="DUF296"/>
    <property type="match status" value="1"/>
</dbReference>
<proteinExistence type="predicted"/>
<gene>
    <name evidence="3" type="ORF">ENU74_01715</name>
</gene>
<keyword evidence="1" id="KW-1133">Transmembrane helix</keyword>
<dbReference type="EMBL" id="DTDR01000052">
    <property type="protein sequence ID" value="HGK63305.1"/>
    <property type="molecule type" value="Genomic_DNA"/>
</dbReference>
<evidence type="ECO:0000313" key="3">
    <source>
        <dbReference type="EMBL" id="HGK63305.1"/>
    </source>
</evidence>
<dbReference type="InterPro" id="IPR005175">
    <property type="entry name" value="PPC_dom"/>
</dbReference>
<dbReference type="PANTHER" id="PTHR34988">
    <property type="entry name" value="PROTEIN, PUTATIVE-RELATED"/>
    <property type="match status" value="1"/>
</dbReference>
<comment type="caution">
    <text evidence="3">The sequence shown here is derived from an EMBL/GenBank/DDBJ whole genome shotgun (WGS) entry which is preliminary data.</text>
</comment>
<organism evidence="3">
    <name type="scientific">candidate division WOR-3 bacterium</name>
    <dbReference type="NCBI Taxonomy" id="2052148"/>
    <lineage>
        <taxon>Bacteria</taxon>
        <taxon>Bacteria division WOR-3</taxon>
    </lineage>
</organism>
<name>A0A7V3ZUP1_UNCW3</name>
<dbReference type="AlphaFoldDB" id="A0A7V3ZUP1"/>
<dbReference type="PIRSF" id="PIRSF016702">
    <property type="entry name" value="DNA_bp_PD1"/>
    <property type="match status" value="1"/>
</dbReference>
<dbReference type="Gene3D" id="3.30.1330.80">
    <property type="entry name" value="Hypothetical protein, similar to alpha- acetolactate decarboxylase, domain 2"/>
    <property type="match status" value="1"/>
</dbReference>
<dbReference type="SUPFAM" id="SSF117856">
    <property type="entry name" value="AF0104/ALDC/Ptd012-like"/>
    <property type="match status" value="1"/>
</dbReference>
<accession>A0A7V3ZUP1</accession>
<evidence type="ECO:0000256" key="1">
    <source>
        <dbReference type="SAM" id="Phobius"/>
    </source>
</evidence>
<dbReference type="Pfam" id="PF03479">
    <property type="entry name" value="PCC"/>
    <property type="match status" value="1"/>
</dbReference>